<evidence type="ECO:0000313" key="2">
    <source>
        <dbReference type="Proteomes" id="UP001302321"/>
    </source>
</evidence>
<accession>A0AAN7A2P9</accession>
<organism evidence="1 2">
    <name type="scientific">Triangularia setosa</name>
    <dbReference type="NCBI Taxonomy" id="2587417"/>
    <lineage>
        <taxon>Eukaryota</taxon>
        <taxon>Fungi</taxon>
        <taxon>Dikarya</taxon>
        <taxon>Ascomycota</taxon>
        <taxon>Pezizomycotina</taxon>
        <taxon>Sordariomycetes</taxon>
        <taxon>Sordariomycetidae</taxon>
        <taxon>Sordariales</taxon>
        <taxon>Podosporaceae</taxon>
        <taxon>Triangularia</taxon>
    </lineage>
</organism>
<gene>
    <name evidence="1" type="ORF">QBC36DRAFT_295607</name>
</gene>
<dbReference type="Proteomes" id="UP001302321">
    <property type="component" value="Unassembled WGS sequence"/>
</dbReference>
<protein>
    <submittedName>
        <fullName evidence="1">Uncharacterized protein</fullName>
    </submittedName>
</protein>
<dbReference type="AlphaFoldDB" id="A0AAN7A2P9"/>
<keyword evidence="2" id="KW-1185">Reference proteome</keyword>
<proteinExistence type="predicted"/>
<evidence type="ECO:0000313" key="1">
    <source>
        <dbReference type="EMBL" id="KAK4171175.1"/>
    </source>
</evidence>
<comment type="caution">
    <text evidence="1">The sequence shown here is derived from an EMBL/GenBank/DDBJ whole genome shotgun (WGS) entry which is preliminary data.</text>
</comment>
<sequence length="103" mass="12162">MPTTQSQFNSVCDAMIEYHIGQKSEKRQKIKAIHQQLESLDAETDSELSRPPETRNSCAAIQDMIRSSERMLIRQYLYQKLWATESNIKYHEQETKKWKTLRG</sequence>
<reference evidence="1" key="2">
    <citation type="submission" date="2023-05" db="EMBL/GenBank/DDBJ databases">
        <authorList>
            <consortium name="Lawrence Berkeley National Laboratory"/>
            <person name="Steindorff A."/>
            <person name="Hensen N."/>
            <person name="Bonometti L."/>
            <person name="Westerberg I."/>
            <person name="Brannstrom I.O."/>
            <person name="Guillou S."/>
            <person name="Cros-Aarteil S."/>
            <person name="Calhoun S."/>
            <person name="Haridas S."/>
            <person name="Kuo A."/>
            <person name="Mondo S."/>
            <person name="Pangilinan J."/>
            <person name="Riley R."/>
            <person name="Labutti K."/>
            <person name="Andreopoulos B."/>
            <person name="Lipzen A."/>
            <person name="Chen C."/>
            <person name="Yanf M."/>
            <person name="Daum C."/>
            <person name="Ng V."/>
            <person name="Clum A."/>
            <person name="Ohm R."/>
            <person name="Martin F."/>
            <person name="Silar P."/>
            <person name="Natvig D."/>
            <person name="Lalanne C."/>
            <person name="Gautier V."/>
            <person name="Ament-Velasquez S.L."/>
            <person name="Kruys A."/>
            <person name="Hutchinson M.I."/>
            <person name="Powell A.J."/>
            <person name="Barry K."/>
            <person name="Miller A.N."/>
            <person name="Grigoriev I.V."/>
            <person name="Debuchy R."/>
            <person name="Gladieux P."/>
            <person name="Thoren M.H."/>
            <person name="Johannesson H."/>
        </authorList>
    </citation>
    <scope>NUCLEOTIDE SEQUENCE</scope>
    <source>
        <strain evidence="1">CBS 892.96</strain>
    </source>
</reference>
<name>A0AAN7A2P9_9PEZI</name>
<dbReference type="EMBL" id="MU866622">
    <property type="protein sequence ID" value="KAK4171175.1"/>
    <property type="molecule type" value="Genomic_DNA"/>
</dbReference>
<reference evidence="1" key="1">
    <citation type="journal article" date="2023" name="Mol. Phylogenet. Evol.">
        <title>Genome-scale phylogeny and comparative genomics of the fungal order Sordariales.</title>
        <authorList>
            <person name="Hensen N."/>
            <person name="Bonometti L."/>
            <person name="Westerberg I."/>
            <person name="Brannstrom I.O."/>
            <person name="Guillou S."/>
            <person name="Cros-Aarteil S."/>
            <person name="Calhoun S."/>
            <person name="Haridas S."/>
            <person name="Kuo A."/>
            <person name="Mondo S."/>
            <person name="Pangilinan J."/>
            <person name="Riley R."/>
            <person name="LaButti K."/>
            <person name="Andreopoulos B."/>
            <person name="Lipzen A."/>
            <person name="Chen C."/>
            <person name="Yan M."/>
            <person name="Daum C."/>
            <person name="Ng V."/>
            <person name="Clum A."/>
            <person name="Steindorff A."/>
            <person name="Ohm R.A."/>
            <person name="Martin F."/>
            <person name="Silar P."/>
            <person name="Natvig D.O."/>
            <person name="Lalanne C."/>
            <person name="Gautier V."/>
            <person name="Ament-Velasquez S.L."/>
            <person name="Kruys A."/>
            <person name="Hutchinson M.I."/>
            <person name="Powell A.J."/>
            <person name="Barry K."/>
            <person name="Miller A.N."/>
            <person name="Grigoriev I.V."/>
            <person name="Debuchy R."/>
            <person name="Gladieux P."/>
            <person name="Hiltunen Thoren M."/>
            <person name="Johannesson H."/>
        </authorList>
    </citation>
    <scope>NUCLEOTIDE SEQUENCE</scope>
    <source>
        <strain evidence="1">CBS 892.96</strain>
    </source>
</reference>